<accession>A0A511MS76</accession>
<dbReference type="AlphaFoldDB" id="A0A511MS76"/>
<keyword evidence="3" id="KW-1185">Reference proteome</keyword>
<proteinExistence type="predicted"/>
<feature type="region of interest" description="Disordered" evidence="1">
    <location>
        <begin position="91"/>
        <end position="118"/>
    </location>
</feature>
<reference evidence="2 3" key="1">
    <citation type="submission" date="2019-07" db="EMBL/GenBank/DDBJ databases">
        <title>Whole genome shotgun sequence of Nocardia ninae NBRC 108245.</title>
        <authorList>
            <person name="Hosoyama A."/>
            <person name="Uohara A."/>
            <person name="Ohji S."/>
            <person name="Ichikawa N."/>
        </authorList>
    </citation>
    <scope>NUCLEOTIDE SEQUENCE [LARGE SCALE GENOMIC DNA]</scope>
    <source>
        <strain evidence="2 3">NBRC 108245</strain>
    </source>
</reference>
<evidence type="ECO:0000313" key="3">
    <source>
        <dbReference type="Proteomes" id="UP000321424"/>
    </source>
</evidence>
<sequence length="118" mass="12350">MTGDQQRRAGCRAATAGDVSADGFVGDCSVVVIEQVFPDFADGDGGRGGEEGVDVRDEPVQGGSFAGAAKYRPGEFFCPYMRETAAPAAPPRIEYSSAQSTNPAVQRRQLTQSLSTAT</sequence>
<dbReference type="Proteomes" id="UP000321424">
    <property type="component" value="Unassembled WGS sequence"/>
</dbReference>
<feature type="compositionally biased region" description="Basic and acidic residues" evidence="1">
    <location>
        <begin position="44"/>
        <end position="59"/>
    </location>
</feature>
<name>A0A511MS76_9NOCA</name>
<organism evidence="2 3">
    <name type="scientific">Nocardia ninae NBRC 108245</name>
    <dbReference type="NCBI Taxonomy" id="1210091"/>
    <lineage>
        <taxon>Bacteria</taxon>
        <taxon>Bacillati</taxon>
        <taxon>Actinomycetota</taxon>
        <taxon>Actinomycetes</taxon>
        <taxon>Mycobacteriales</taxon>
        <taxon>Nocardiaceae</taxon>
        <taxon>Nocardia</taxon>
    </lineage>
</organism>
<feature type="compositionally biased region" description="Polar residues" evidence="1">
    <location>
        <begin position="96"/>
        <end position="118"/>
    </location>
</feature>
<comment type="caution">
    <text evidence="2">The sequence shown here is derived from an EMBL/GenBank/DDBJ whole genome shotgun (WGS) entry which is preliminary data.</text>
</comment>
<gene>
    <name evidence="2" type="ORF">NN4_79740</name>
</gene>
<evidence type="ECO:0000313" key="2">
    <source>
        <dbReference type="EMBL" id="GEM43455.1"/>
    </source>
</evidence>
<feature type="region of interest" description="Disordered" evidence="1">
    <location>
        <begin position="40"/>
        <end position="67"/>
    </location>
</feature>
<dbReference type="EMBL" id="BJXA01000098">
    <property type="protein sequence ID" value="GEM43455.1"/>
    <property type="molecule type" value="Genomic_DNA"/>
</dbReference>
<protein>
    <submittedName>
        <fullName evidence="2">Uncharacterized protein</fullName>
    </submittedName>
</protein>
<evidence type="ECO:0000256" key="1">
    <source>
        <dbReference type="SAM" id="MobiDB-lite"/>
    </source>
</evidence>